<dbReference type="PANTHER" id="PTHR11078">
    <property type="entry name" value="N UTILIZATION SUBSTANCE PROTEIN B-RELATED"/>
    <property type="match status" value="1"/>
</dbReference>
<dbReference type="GO" id="GO:0031564">
    <property type="term" value="P:transcription antitermination"/>
    <property type="evidence" value="ECO:0007669"/>
    <property type="project" value="UniProtKB-KW"/>
</dbReference>
<evidence type="ECO:0000256" key="2">
    <source>
        <dbReference type="ARBA" id="ARBA00022814"/>
    </source>
</evidence>
<evidence type="ECO:0000313" key="8">
    <source>
        <dbReference type="EMBL" id="HIU44302.1"/>
    </source>
</evidence>
<evidence type="ECO:0000256" key="6">
    <source>
        <dbReference type="HAMAP-Rule" id="MF_00073"/>
    </source>
</evidence>
<comment type="caution">
    <text evidence="8">The sequence shown here is derived from an EMBL/GenBank/DDBJ whole genome shotgun (WGS) entry which is preliminary data.</text>
</comment>
<proteinExistence type="inferred from homology"/>
<dbReference type="InterPro" id="IPR006027">
    <property type="entry name" value="NusB_RsmB_TIM44"/>
</dbReference>
<keyword evidence="4 6" id="KW-0805">Transcription regulation</keyword>
<dbReference type="EMBL" id="DVMR01000063">
    <property type="protein sequence ID" value="HIU44302.1"/>
    <property type="molecule type" value="Genomic_DNA"/>
</dbReference>
<dbReference type="HAMAP" id="MF_00073">
    <property type="entry name" value="NusB"/>
    <property type="match status" value="1"/>
</dbReference>
<keyword evidence="2 6" id="KW-0889">Transcription antitermination</keyword>
<evidence type="ECO:0000256" key="5">
    <source>
        <dbReference type="ARBA" id="ARBA00023163"/>
    </source>
</evidence>
<evidence type="ECO:0000256" key="1">
    <source>
        <dbReference type="ARBA" id="ARBA00005952"/>
    </source>
</evidence>
<organism evidence="8 9">
    <name type="scientific">Candidatus Ventrousia excrementavium</name>
    <dbReference type="NCBI Taxonomy" id="2840961"/>
    <lineage>
        <taxon>Bacteria</taxon>
        <taxon>Bacillati</taxon>
        <taxon>Bacillota</taxon>
        <taxon>Clostridia</taxon>
        <taxon>Eubacteriales</taxon>
        <taxon>Clostridiaceae</taxon>
        <taxon>Clostridiaceae incertae sedis</taxon>
        <taxon>Candidatus Ventrousia</taxon>
    </lineage>
</organism>
<dbReference type="InterPro" id="IPR035926">
    <property type="entry name" value="NusB-like_sf"/>
</dbReference>
<dbReference type="GO" id="GO:0003723">
    <property type="term" value="F:RNA binding"/>
    <property type="evidence" value="ECO:0007669"/>
    <property type="project" value="UniProtKB-UniRule"/>
</dbReference>
<reference evidence="8" key="1">
    <citation type="submission" date="2020-10" db="EMBL/GenBank/DDBJ databases">
        <authorList>
            <person name="Gilroy R."/>
        </authorList>
    </citation>
    <scope>NUCLEOTIDE SEQUENCE</scope>
    <source>
        <strain evidence="8">CHK191-8634</strain>
    </source>
</reference>
<keyword evidence="3 6" id="KW-0694">RNA-binding</keyword>
<dbReference type="PANTHER" id="PTHR11078:SF3">
    <property type="entry name" value="ANTITERMINATION NUSB DOMAIN-CONTAINING PROTEIN"/>
    <property type="match status" value="1"/>
</dbReference>
<name>A0A9D1S203_9CLOT</name>
<dbReference type="AlphaFoldDB" id="A0A9D1S203"/>
<dbReference type="SUPFAM" id="SSF48013">
    <property type="entry name" value="NusB-like"/>
    <property type="match status" value="1"/>
</dbReference>
<dbReference type="Gene3D" id="1.10.940.10">
    <property type="entry name" value="NusB-like"/>
    <property type="match status" value="1"/>
</dbReference>
<comment type="similarity">
    <text evidence="1 6">Belongs to the NusB family.</text>
</comment>
<evidence type="ECO:0000259" key="7">
    <source>
        <dbReference type="Pfam" id="PF01029"/>
    </source>
</evidence>
<evidence type="ECO:0000256" key="3">
    <source>
        <dbReference type="ARBA" id="ARBA00022884"/>
    </source>
</evidence>
<feature type="domain" description="NusB/RsmB/TIM44" evidence="7">
    <location>
        <begin position="5"/>
        <end position="143"/>
    </location>
</feature>
<reference evidence="8" key="2">
    <citation type="journal article" date="2021" name="PeerJ">
        <title>Extensive microbial diversity within the chicken gut microbiome revealed by metagenomics and culture.</title>
        <authorList>
            <person name="Gilroy R."/>
            <person name="Ravi A."/>
            <person name="Getino M."/>
            <person name="Pursley I."/>
            <person name="Horton D.L."/>
            <person name="Alikhan N.F."/>
            <person name="Baker D."/>
            <person name="Gharbi K."/>
            <person name="Hall N."/>
            <person name="Watson M."/>
            <person name="Adriaenssens E.M."/>
            <person name="Foster-Nyarko E."/>
            <person name="Jarju S."/>
            <person name="Secka A."/>
            <person name="Antonio M."/>
            <person name="Oren A."/>
            <person name="Chaudhuri R.R."/>
            <person name="La Ragione R."/>
            <person name="Hildebrand F."/>
            <person name="Pallen M.J."/>
        </authorList>
    </citation>
    <scope>NUCLEOTIDE SEQUENCE</scope>
    <source>
        <strain evidence="8">CHK191-8634</strain>
    </source>
</reference>
<dbReference type="Proteomes" id="UP000824073">
    <property type="component" value="Unassembled WGS sequence"/>
</dbReference>
<evidence type="ECO:0000313" key="9">
    <source>
        <dbReference type="Proteomes" id="UP000824073"/>
    </source>
</evidence>
<dbReference type="GO" id="GO:0005829">
    <property type="term" value="C:cytosol"/>
    <property type="evidence" value="ECO:0007669"/>
    <property type="project" value="TreeGrafter"/>
</dbReference>
<gene>
    <name evidence="6 8" type="primary">nusB</name>
    <name evidence="8" type="ORF">IAB67_08420</name>
</gene>
<dbReference type="Pfam" id="PF01029">
    <property type="entry name" value="NusB"/>
    <property type="match status" value="1"/>
</dbReference>
<evidence type="ECO:0000256" key="4">
    <source>
        <dbReference type="ARBA" id="ARBA00023015"/>
    </source>
</evidence>
<accession>A0A9D1S203</accession>
<dbReference type="GO" id="GO:0006353">
    <property type="term" value="P:DNA-templated transcription termination"/>
    <property type="evidence" value="ECO:0007669"/>
    <property type="project" value="UniProtKB-UniRule"/>
</dbReference>
<comment type="function">
    <text evidence="6">Involved in transcription antitermination. Required for transcription of ribosomal RNA (rRNA) genes. Binds specifically to the boxA antiterminator sequence of the ribosomal RNA (rrn) operons.</text>
</comment>
<sequence>MSRRSAREVVLHLIFSHDFLNNDADELLENRLSGESFASLSDEYQLYEQLPAAAQIDYVQDTVRGIIDHAPELDAYIEKYAVGWNVGRLSRITRAVLRLCMYETLYLQIPVAASVNEALELVKKYDSDEAAAFVNGVLGAFIKKEVQK</sequence>
<protein>
    <recommendedName>
        <fullName evidence="6">Transcription antitermination protein NusB</fullName>
    </recommendedName>
    <alternativeName>
        <fullName evidence="6">Antitermination factor NusB</fullName>
    </alternativeName>
</protein>
<dbReference type="InterPro" id="IPR011605">
    <property type="entry name" value="NusB_fam"/>
</dbReference>
<dbReference type="NCBIfam" id="TIGR01951">
    <property type="entry name" value="nusB"/>
    <property type="match status" value="1"/>
</dbReference>
<keyword evidence="5 6" id="KW-0804">Transcription</keyword>